<dbReference type="EMBL" id="CASHSV030000823">
    <property type="protein sequence ID" value="CAJ2676618.1"/>
    <property type="molecule type" value="Genomic_DNA"/>
</dbReference>
<reference evidence="1" key="1">
    <citation type="submission" date="2023-10" db="EMBL/GenBank/DDBJ databases">
        <authorList>
            <person name="Rodriguez Cubillos JULIANA M."/>
            <person name="De Vega J."/>
        </authorList>
    </citation>
    <scope>NUCLEOTIDE SEQUENCE</scope>
</reference>
<proteinExistence type="predicted"/>
<sequence length="980" mass="111339">MGSLPITTKTLFFTTTTPHHLPWFSSSNRRTTATRTVYLNKRKNNKVVFASSSTSHNEQDKNTPQFDDEDHEELKLGRYLGEDPKLTLAKIMGRKANPHASYLDIEKSFYNKKKGKVVEIEELPFEVERPRAKKNSPTQGQGWPFKPNYDDDDNNVAMEIKKPNQIQSKGGNVRKSNVPNVILRKPSLYNEDEDEVEDMSSRLRIKPNLSLKTQSGQVKDKFSDMTLLRKPGSSIDKNVGSEWKTRKEEPSYEVVNLTLLEQPHRPSSNRELEKFAKPSAKFAKPSDEVSKLTLLEQPHRPSSNKELEKFAEPSDEVAKVTLLEQPQRPSSNKELEKFAEPSDEVGKKEEQFAEASDEVTKVTLLEQPHRPSSNKELEKFAEPSDEVGKKEEQFEEASDEVAKVTLLEQPHRPSSNKELEKFAEPSDEVGKKEEQFEEASDEVAKVTLLEQPQRPSSNKELEKFAEPSDEVGKKEEPFEEPTDEVAKVTLLEQPHRPSGKKEEEQFEKPSDEVPKVTLLEQPHRPSGKKEEEQFGDVSIVVLNDGSEQREQRQPEVHQEPIDLNQPSKLNLVGSKTVQAAIQGKPKRLDQYVKQTSKSVGEETASVDPGSRGNSDESGNLVDVSDIQEAEDADWTKVEDLFTTGERGDVELVSCSTKGFVVSFGTLVGFLPYRNLLPRWKFIAFESWLRQKGLDPSMYKQSLVTTTNYDADSPSLKENDGNLEDKISPDMKFEDLLRIYDQEKNKFLSSFIGQQIKAYVSLGDRKLKKLVFSLRQKEKQEVTEKKRNLMARLQVGDIVKCRIQTITYFGIFVEVEEGVSALIHLSQISWDAKFDPSNYFKIDQIVEAKVHQINPARGRIFLSLKEVKPDPLMESLESVVGGRETFDGRLEAAQTDEEWSEVESLIKELQKIEGIQSVSKGPFFRSPGLAPTFQVYMASIFENQYKLLARSGNKVQEVMVQTSLDKERMKTAIMTCANRVE</sequence>
<comment type="caution">
    <text evidence="1">The sequence shown here is derived from an EMBL/GenBank/DDBJ whole genome shotgun (WGS) entry which is preliminary data.</text>
</comment>
<name>A0ACB0M4W0_TRIPR</name>
<protein>
    <submittedName>
        <fullName evidence="1">Uncharacterized protein</fullName>
    </submittedName>
</protein>
<evidence type="ECO:0000313" key="1">
    <source>
        <dbReference type="EMBL" id="CAJ2676618.1"/>
    </source>
</evidence>
<organism evidence="1 2">
    <name type="scientific">Trifolium pratense</name>
    <name type="common">Red clover</name>
    <dbReference type="NCBI Taxonomy" id="57577"/>
    <lineage>
        <taxon>Eukaryota</taxon>
        <taxon>Viridiplantae</taxon>
        <taxon>Streptophyta</taxon>
        <taxon>Embryophyta</taxon>
        <taxon>Tracheophyta</taxon>
        <taxon>Spermatophyta</taxon>
        <taxon>Magnoliopsida</taxon>
        <taxon>eudicotyledons</taxon>
        <taxon>Gunneridae</taxon>
        <taxon>Pentapetalae</taxon>
        <taxon>rosids</taxon>
        <taxon>fabids</taxon>
        <taxon>Fabales</taxon>
        <taxon>Fabaceae</taxon>
        <taxon>Papilionoideae</taxon>
        <taxon>50 kb inversion clade</taxon>
        <taxon>NPAAA clade</taxon>
        <taxon>Hologalegina</taxon>
        <taxon>IRL clade</taxon>
        <taxon>Trifolieae</taxon>
        <taxon>Trifolium</taxon>
    </lineage>
</organism>
<keyword evidence="2" id="KW-1185">Reference proteome</keyword>
<dbReference type="Proteomes" id="UP001177021">
    <property type="component" value="Unassembled WGS sequence"/>
</dbReference>
<accession>A0ACB0M4W0</accession>
<gene>
    <name evidence="1" type="ORF">MILVUS5_LOCUS39318</name>
</gene>
<evidence type="ECO:0000313" key="2">
    <source>
        <dbReference type="Proteomes" id="UP001177021"/>
    </source>
</evidence>